<evidence type="ECO:0000313" key="3">
    <source>
        <dbReference type="EMBL" id="PWZ43433.1"/>
    </source>
</evidence>
<dbReference type="Proteomes" id="UP000251960">
    <property type="component" value="Chromosome 10"/>
</dbReference>
<dbReference type="AlphaFoldDB" id="A0A3L6G4A0"/>
<dbReference type="EMBL" id="NCVQ01000002">
    <property type="protein sequence ID" value="PWZ43433.1"/>
    <property type="molecule type" value="Genomic_DNA"/>
</dbReference>
<dbReference type="PANTHER" id="PTHR46328">
    <property type="entry name" value="FAR-RED IMPAIRED RESPONSIVE (FAR1) FAMILY PROTEIN-RELATED"/>
    <property type="match status" value="1"/>
</dbReference>
<dbReference type="PANTHER" id="PTHR46328:SF35">
    <property type="entry name" value="PROTEIN FAR1-RELATED SEQUENCE 5-LIKE"/>
    <property type="match status" value="1"/>
</dbReference>
<dbReference type="InterPro" id="IPR004330">
    <property type="entry name" value="FAR1_DNA_bnd_dom"/>
</dbReference>
<evidence type="ECO:0000256" key="1">
    <source>
        <dbReference type="SAM" id="MobiDB-lite"/>
    </source>
</evidence>
<organism evidence="3">
    <name type="scientific">Zea mays</name>
    <name type="common">Maize</name>
    <dbReference type="NCBI Taxonomy" id="4577"/>
    <lineage>
        <taxon>Eukaryota</taxon>
        <taxon>Viridiplantae</taxon>
        <taxon>Streptophyta</taxon>
        <taxon>Embryophyta</taxon>
        <taxon>Tracheophyta</taxon>
        <taxon>Spermatophyta</taxon>
        <taxon>Magnoliopsida</taxon>
        <taxon>Liliopsida</taxon>
        <taxon>Poales</taxon>
        <taxon>Poaceae</taxon>
        <taxon>PACMAD clade</taxon>
        <taxon>Panicoideae</taxon>
        <taxon>Andropogonodae</taxon>
        <taxon>Andropogoneae</taxon>
        <taxon>Tripsacinae</taxon>
        <taxon>Zea</taxon>
    </lineage>
</organism>
<feature type="region of interest" description="Disordered" evidence="1">
    <location>
        <begin position="1"/>
        <end position="25"/>
    </location>
</feature>
<accession>A0A3L6G4A0</accession>
<dbReference type="Pfam" id="PF03101">
    <property type="entry name" value="FAR1"/>
    <property type="match status" value="1"/>
</dbReference>
<gene>
    <name evidence="3" type="primary">FRS10_0</name>
    <name evidence="3" type="ORF">Zm00014a_023698</name>
</gene>
<dbReference type="ExpressionAtlas" id="A0A3L6G4A0">
    <property type="expression patterns" value="baseline and differential"/>
</dbReference>
<sequence>MEEEEYSSETSNEEDGEKEGNAAESDVFRPVDVDPACLPRVGMIFDSEEDAFQFYVTYGCHAGFGITRRSNNTFDGFRYRSTFICSKGGQSRLRSGVTKPARKRGVKTGCKAKMIVKDAHFQNRWEVENISFDLSQYNNAPSFHWPESSSRSQLH</sequence>
<feature type="compositionally biased region" description="Acidic residues" evidence="1">
    <location>
        <begin position="1"/>
        <end position="17"/>
    </location>
</feature>
<reference evidence="3" key="1">
    <citation type="journal article" date="2018" name="Nat. Genet.">
        <title>Extensive intraspecific gene order and gene structural variations between Mo17 and other maize genomes.</title>
        <authorList>
            <person name="Sun S."/>
            <person name="Zhou Y."/>
            <person name="Chen J."/>
            <person name="Shi J."/>
            <person name="Zhao H."/>
            <person name="Zhao H."/>
            <person name="Song W."/>
            <person name="Zhang M."/>
            <person name="Cui Y."/>
            <person name="Dong X."/>
            <person name="Liu H."/>
            <person name="Ma X."/>
            <person name="Jiao Y."/>
            <person name="Wang B."/>
            <person name="Wei X."/>
            <person name="Stein J.C."/>
            <person name="Glaubitz J.C."/>
            <person name="Lu F."/>
            <person name="Yu G."/>
            <person name="Liang C."/>
            <person name="Fengler K."/>
            <person name="Li B."/>
            <person name="Rafalski A."/>
            <person name="Schnable P.S."/>
            <person name="Ware D.H."/>
            <person name="Buckler E.S."/>
            <person name="Lai J."/>
        </authorList>
    </citation>
    <scope>NUCLEOTIDE SEQUENCE [LARGE SCALE GENOMIC DNA]</scope>
    <source>
        <tissue evidence="3">Seedling</tissue>
    </source>
</reference>
<name>A0A3L6G4A0_MAIZE</name>
<feature type="domain" description="FAR1" evidence="2">
    <location>
        <begin position="53"/>
        <end position="131"/>
    </location>
</feature>
<comment type="caution">
    <text evidence="3">The sequence shown here is derived from an EMBL/GenBank/DDBJ whole genome shotgun (WGS) entry which is preliminary data.</text>
</comment>
<evidence type="ECO:0000259" key="2">
    <source>
        <dbReference type="Pfam" id="PF03101"/>
    </source>
</evidence>
<protein>
    <recommendedName>
        <fullName evidence="2">FAR1 domain-containing protein</fullName>
    </recommendedName>
</protein>
<proteinExistence type="predicted"/>